<dbReference type="InterPro" id="IPR023828">
    <property type="entry name" value="Peptidase_S8_Ser-AS"/>
</dbReference>
<dbReference type="Pfam" id="PF02225">
    <property type="entry name" value="PA"/>
    <property type="match status" value="1"/>
</dbReference>
<keyword evidence="6 8" id="KW-0720">Serine protease</keyword>
<dbReference type="InterPro" id="IPR023827">
    <property type="entry name" value="Peptidase_S8_Asp-AS"/>
</dbReference>
<evidence type="ECO:0000256" key="5">
    <source>
        <dbReference type="ARBA" id="ARBA00022801"/>
    </source>
</evidence>
<dbReference type="PRINTS" id="PR00723">
    <property type="entry name" value="SUBTILISIN"/>
</dbReference>
<dbReference type="SUPFAM" id="SSF52025">
    <property type="entry name" value="PA domain"/>
    <property type="match status" value="1"/>
</dbReference>
<evidence type="ECO:0000259" key="11">
    <source>
        <dbReference type="Pfam" id="PF02225"/>
    </source>
</evidence>
<dbReference type="PANTHER" id="PTHR43399">
    <property type="entry name" value="SUBTILISIN-RELATED"/>
    <property type="match status" value="1"/>
</dbReference>
<dbReference type="InterPro" id="IPR015500">
    <property type="entry name" value="Peptidase_S8_subtilisin-rel"/>
</dbReference>
<dbReference type="Gene3D" id="3.50.30.30">
    <property type="match status" value="1"/>
</dbReference>
<feature type="domain" description="Peptidase S8/S53" evidence="10">
    <location>
        <begin position="2"/>
        <end position="398"/>
    </location>
</feature>
<dbReference type="Proteomes" id="UP000193560">
    <property type="component" value="Unassembled WGS sequence"/>
</dbReference>
<gene>
    <name evidence="12" type="ORF">BCR42DRAFT_351018</name>
</gene>
<dbReference type="InterPro" id="IPR034187">
    <property type="entry name" value="Peptidases_S8_5"/>
</dbReference>
<dbReference type="PROSITE" id="PS00138">
    <property type="entry name" value="SUBTILASE_SER"/>
    <property type="match status" value="1"/>
</dbReference>
<dbReference type="InterPro" id="IPR000209">
    <property type="entry name" value="Peptidase_S8/S53_dom"/>
</dbReference>
<dbReference type="Pfam" id="PF00082">
    <property type="entry name" value="Peptidase_S8"/>
    <property type="match status" value="1"/>
</dbReference>
<protein>
    <submittedName>
        <fullName evidence="12">Peptidase S8/S53 domain-containing protein</fullName>
    </submittedName>
</protein>
<evidence type="ECO:0000313" key="13">
    <source>
        <dbReference type="Proteomes" id="UP000193560"/>
    </source>
</evidence>
<dbReference type="InterPro" id="IPR022398">
    <property type="entry name" value="Peptidase_S8_His-AS"/>
</dbReference>
<dbReference type="STRING" id="90262.A0A1X2IHX2"/>
<evidence type="ECO:0000256" key="2">
    <source>
        <dbReference type="ARBA" id="ARBA00022525"/>
    </source>
</evidence>
<feature type="active site" description="Charge relay system" evidence="7 8">
    <location>
        <position position="376"/>
    </location>
</feature>
<evidence type="ECO:0000256" key="8">
    <source>
        <dbReference type="PROSITE-ProRule" id="PRU01240"/>
    </source>
</evidence>
<evidence type="ECO:0000256" key="9">
    <source>
        <dbReference type="RuleBase" id="RU003355"/>
    </source>
</evidence>
<keyword evidence="13" id="KW-1185">Reference proteome</keyword>
<feature type="non-terminal residue" evidence="12">
    <location>
        <position position="700"/>
    </location>
</feature>
<dbReference type="AlphaFoldDB" id="A0A1X2IHX2"/>
<sequence>MLVGIVDSGVDYYHPALGGGFGPEYTVTKGYDLVGNNFNVKNMSSREEHPTPLDNCAESGHGTHVSGIIAADDKKYNFTGVAPQAKIGMWRVFSCSGSTSSDLVIKGLISAYEAGCDVINLSLGGPNNWQEDASAMIANRIANAGVPVSIAAGNDGSNGAFYISSPSTGYHAISVASINNNVTLQMTMEAFIEQSNNIFGYELSSSTNSFPNGTLVSYNNQNRADEQACKGSTPIGSLENQIVLVRRGNCTYNEKSRVVAEAGGIGLLIYDPDHEMAYAPTTMANESPIPVAAISNEAGFFLMDALLKDNSTAIRLVFNTNLTPQPVVTGGLVSEFSSVGPTNEMGLKPNVAGIGGYVFSTLPVASGGYGILSGTSMASPFVAGCIALFLQSQLQDSSDHLSQINTSKVDVYRVMESFANYAKPVNVDPDTFIDEEDATNITAILDNPVKQGAGLIQIYDTIRHKIHVSPSQISFNDTRNRKSHNITITNLAHQTMTVQVIDQDPSVSVIPYNTSLQGYAPLEPARSEEESVDDNSVVQVPYIGIQGNVKDLPIFDTGFPILAFRPLLRNSDFNKKSHMIGINKMIDVLAPSANSTTNNMSIIVRLLTGTAVFVSEVWEYDRDQGVKTDFVGYASIHVYVSRNTLKDRPYIIIPWKRTVLAHPPAIPGQPVPPGDYVLHWRALKLLADPSFPSSWESVTS</sequence>
<evidence type="ECO:0000256" key="6">
    <source>
        <dbReference type="ARBA" id="ARBA00022825"/>
    </source>
</evidence>
<evidence type="ECO:0000313" key="12">
    <source>
        <dbReference type="EMBL" id="ORZ17002.1"/>
    </source>
</evidence>
<feature type="active site" description="Charge relay system" evidence="7 8">
    <location>
        <position position="61"/>
    </location>
</feature>
<evidence type="ECO:0000256" key="7">
    <source>
        <dbReference type="PIRSR" id="PIRSR615500-1"/>
    </source>
</evidence>
<reference evidence="12 13" key="1">
    <citation type="submission" date="2016-07" db="EMBL/GenBank/DDBJ databases">
        <title>Pervasive Adenine N6-methylation of Active Genes in Fungi.</title>
        <authorList>
            <consortium name="DOE Joint Genome Institute"/>
            <person name="Mondo S.J."/>
            <person name="Dannebaum R.O."/>
            <person name="Kuo R.C."/>
            <person name="Labutti K."/>
            <person name="Haridas S."/>
            <person name="Kuo A."/>
            <person name="Salamov A."/>
            <person name="Ahrendt S.R."/>
            <person name="Lipzen A."/>
            <person name="Sullivan W."/>
            <person name="Andreopoulos W.B."/>
            <person name="Clum A."/>
            <person name="Lindquist E."/>
            <person name="Daum C."/>
            <person name="Ramamoorthy G.K."/>
            <person name="Gryganskyi A."/>
            <person name="Culley D."/>
            <person name="Magnuson J.K."/>
            <person name="James T.Y."/>
            <person name="O'Malley M.A."/>
            <person name="Stajich J.E."/>
            <person name="Spatafora J.W."/>
            <person name="Visel A."/>
            <person name="Grigoriev I.V."/>
        </authorList>
    </citation>
    <scope>NUCLEOTIDE SEQUENCE [LARGE SCALE GENOMIC DNA]</scope>
    <source>
        <strain evidence="12 13">NRRL 1336</strain>
    </source>
</reference>
<keyword evidence="5 8" id="KW-0378">Hydrolase</keyword>
<evidence type="ECO:0000256" key="1">
    <source>
        <dbReference type="ARBA" id="ARBA00011073"/>
    </source>
</evidence>
<dbReference type="InterPro" id="IPR003137">
    <property type="entry name" value="PA_domain"/>
</dbReference>
<dbReference type="EMBL" id="MCGE01000010">
    <property type="protein sequence ID" value="ORZ17002.1"/>
    <property type="molecule type" value="Genomic_DNA"/>
</dbReference>
<dbReference type="GO" id="GO:0006508">
    <property type="term" value="P:proteolysis"/>
    <property type="evidence" value="ECO:0007669"/>
    <property type="project" value="UniProtKB-KW"/>
</dbReference>
<dbReference type="PROSITE" id="PS00137">
    <property type="entry name" value="SUBTILASE_HIS"/>
    <property type="match status" value="1"/>
</dbReference>
<keyword evidence="2" id="KW-0964">Secreted</keyword>
<evidence type="ECO:0000256" key="3">
    <source>
        <dbReference type="ARBA" id="ARBA00022670"/>
    </source>
</evidence>
<comment type="similarity">
    <text evidence="1 8 9">Belongs to the peptidase S8 family.</text>
</comment>
<dbReference type="OrthoDB" id="206201at2759"/>
<dbReference type="GO" id="GO:0004252">
    <property type="term" value="F:serine-type endopeptidase activity"/>
    <property type="evidence" value="ECO:0007669"/>
    <property type="project" value="UniProtKB-UniRule"/>
</dbReference>
<dbReference type="PROSITE" id="PS51892">
    <property type="entry name" value="SUBTILASE"/>
    <property type="match status" value="1"/>
</dbReference>
<organism evidence="12 13">
    <name type="scientific">Absidia repens</name>
    <dbReference type="NCBI Taxonomy" id="90262"/>
    <lineage>
        <taxon>Eukaryota</taxon>
        <taxon>Fungi</taxon>
        <taxon>Fungi incertae sedis</taxon>
        <taxon>Mucoromycota</taxon>
        <taxon>Mucoromycotina</taxon>
        <taxon>Mucoromycetes</taxon>
        <taxon>Mucorales</taxon>
        <taxon>Cunninghamellaceae</taxon>
        <taxon>Absidia</taxon>
    </lineage>
</organism>
<dbReference type="CDD" id="cd07489">
    <property type="entry name" value="Peptidases_S8_5"/>
    <property type="match status" value="1"/>
</dbReference>
<dbReference type="Gene3D" id="3.40.50.200">
    <property type="entry name" value="Peptidase S8/S53 domain"/>
    <property type="match status" value="1"/>
</dbReference>
<dbReference type="PROSITE" id="PS00136">
    <property type="entry name" value="SUBTILASE_ASP"/>
    <property type="match status" value="1"/>
</dbReference>
<dbReference type="InterPro" id="IPR036852">
    <property type="entry name" value="Peptidase_S8/S53_dom_sf"/>
</dbReference>
<keyword evidence="3 8" id="KW-0645">Protease</keyword>
<comment type="caution">
    <text evidence="12">The sequence shown here is derived from an EMBL/GenBank/DDBJ whole genome shotgun (WGS) entry which is preliminary data.</text>
</comment>
<name>A0A1X2IHX2_9FUNG</name>
<dbReference type="PANTHER" id="PTHR43399:SF4">
    <property type="entry name" value="CELL WALL-ASSOCIATED PROTEASE"/>
    <property type="match status" value="1"/>
</dbReference>
<feature type="domain" description="PA" evidence="11">
    <location>
        <begin position="213"/>
        <end position="299"/>
    </location>
</feature>
<accession>A0A1X2IHX2</accession>
<keyword evidence="4" id="KW-0732">Signal</keyword>
<proteinExistence type="inferred from homology"/>
<dbReference type="CDD" id="cd00538">
    <property type="entry name" value="PA"/>
    <property type="match status" value="1"/>
</dbReference>
<evidence type="ECO:0000259" key="10">
    <source>
        <dbReference type="Pfam" id="PF00082"/>
    </source>
</evidence>
<dbReference type="SUPFAM" id="SSF52743">
    <property type="entry name" value="Subtilisin-like"/>
    <property type="match status" value="1"/>
</dbReference>
<evidence type="ECO:0000256" key="4">
    <source>
        <dbReference type="ARBA" id="ARBA00022729"/>
    </source>
</evidence>
<feature type="active site" description="Charge relay system" evidence="7 8">
    <location>
        <position position="7"/>
    </location>
</feature>
<dbReference type="InterPro" id="IPR051048">
    <property type="entry name" value="Peptidase_S8/S53_subtilisin"/>
</dbReference>
<dbReference type="InterPro" id="IPR046450">
    <property type="entry name" value="PA_dom_sf"/>
</dbReference>